<accession>A0A0E1VTE7</accession>
<sequence>MDAATNDAHSRRRRAVRIEPASCAFASVARRVPRDPAPWAVQRRTGGRYKKATSSLRESSKQSNDEGPVVVGGRTCSANAHAVPSGRLPVRNAA</sequence>
<dbReference type="HOGENOM" id="CLU_2380681_0_0_4"/>
<gene>
    <name evidence="2" type="ORF">BURPS1710A_A1740</name>
</gene>
<dbReference type="Proteomes" id="UP000001812">
    <property type="component" value="Chromosome II"/>
</dbReference>
<name>A0A0E1VTE7_BURPE</name>
<proteinExistence type="predicted"/>
<organism evidence="2">
    <name type="scientific">Burkholderia pseudomallei 1710a</name>
    <dbReference type="NCBI Taxonomy" id="320371"/>
    <lineage>
        <taxon>Bacteria</taxon>
        <taxon>Pseudomonadati</taxon>
        <taxon>Pseudomonadota</taxon>
        <taxon>Betaproteobacteria</taxon>
        <taxon>Burkholderiales</taxon>
        <taxon>Burkholderiaceae</taxon>
        <taxon>Burkholderia</taxon>
        <taxon>pseudomallei group</taxon>
    </lineage>
</organism>
<dbReference type="EMBL" id="CM000833">
    <property type="protein sequence ID" value="EET03359.1"/>
    <property type="molecule type" value="Genomic_DNA"/>
</dbReference>
<dbReference type="AlphaFoldDB" id="A0A0E1VTE7"/>
<evidence type="ECO:0000256" key="1">
    <source>
        <dbReference type="SAM" id="MobiDB-lite"/>
    </source>
</evidence>
<protein>
    <submittedName>
        <fullName evidence="2">Uncharacterized protein</fullName>
    </submittedName>
</protein>
<dbReference type="RefSeq" id="WP_004529069.1">
    <property type="nucleotide sequence ID" value="NZ_CM000833.1"/>
</dbReference>
<reference evidence="2" key="1">
    <citation type="submission" date="2009-05" db="EMBL/GenBank/DDBJ databases">
        <authorList>
            <person name="Harkins D.M."/>
            <person name="DeShazer D."/>
            <person name="Woods D.E."/>
            <person name="Brinkac L.M."/>
            <person name="Brown K.A."/>
            <person name="Hung G.C."/>
            <person name="Tuanyok A."/>
            <person name="Zhang B."/>
            <person name="Nierman W.C."/>
        </authorList>
    </citation>
    <scope>NUCLEOTIDE SEQUENCE [LARGE SCALE GENOMIC DNA]</scope>
    <source>
        <strain evidence="2">1710a</strain>
    </source>
</reference>
<evidence type="ECO:0000313" key="2">
    <source>
        <dbReference type="EMBL" id="EET03359.1"/>
    </source>
</evidence>
<feature type="region of interest" description="Disordered" evidence="1">
    <location>
        <begin position="36"/>
        <end position="73"/>
    </location>
</feature>